<evidence type="ECO:0000259" key="2">
    <source>
        <dbReference type="Pfam" id="PF06580"/>
    </source>
</evidence>
<evidence type="ECO:0000313" key="3">
    <source>
        <dbReference type="EMBL" id="UZH56687.1"/>
    </source>
</evidence>
<dbReference type="InterPro" id="IPR036890">
    <property type="entry name" value="HATPase_C_sf"/>
</dbReference>
<dbReference type="Gene3D" id="3.30.565.10">
    <property type="entry name" value="Histidine kinase-like ATPase, C-terminal domain"/>
    <property type="match status" value="1"/>
</dbReference>
<dbReference type="PANTHER" id="PTHR34220:SF7">
    <property type="entry name" value="SENSOR HISTIDINE KINASE YPDA"/>
    <property type="match status" value="1"/>
</dbReference>
<protein>
    <submittedName>
        <fullName evidence="3">Histidine kinase</fullName>
    </submittedName>
</protein>
<feature type="transmembrane region" description="Helical" evidence="1">
    <location>
        <begin position="82"/>
        <end position="101"/>
    </location>
</feature>
<dbReference type="InterPro" id="IPR050640">
    <property type="entry name" value="Bact_2-comp_sensor_kinase"/>
</dbReference>
<proteinExistence type="predicted"/>
<keyword evidence="1" id="KW-0472">Membrane</keyword>
<feature type="transmembrane region" description="Helical" evidence="1">
    <location>
        <begin position="125"/>
        <end position="147"/>
    </location>
</feature>
<reference evidence="3" key="1">
    <citation type="submission" date="2021-02" db="EMBL/GenBank/DDBJ databases">
        <title>Salinimicrobium sp. nov. isolated from seawater in Tongyeong, Republic of Korea.</title>
        <authorList>
            <person name="Lee S.-J."/>
        </authorList>
    </citation>
    <scope>NUCLEOTIDE SEQUENCE</scope>
    <source>
        <strain evidence="3">HN-2-9-2</strain>
    </source>
</reference>
<feature type="domain" description="Signal transduction histidine kinase internal region" evidence="2">
    <location>
        <begin position="168"/>
        <end position="245"/>
    </location>
</feature>
<feature type="transmembrane region" description="Helical" evidence="1">
    <location>
        <begin position="26"/>
        <end position="43"/>
    </location>
</feature>
<keyword evidence="3" id="KW-0808">Transferase</keyword>
<dbReference type="EMBL" id="CP069620">
    <property type="protein sequence ID" value="UZH56687.1"/>
    <property type="molecule type" value="Genomic_DNA"/>
</dbReference>
<dbReference type="PANTHER" id="PTHR34220">
    <property type="entry name" value="SENSOR HISTIDINE KINASE YPDA"/>
    <property type="match status" value="1"/>
</dbReference>
<gene>
    <name evidence="3" type="ORF">JRG66_07490</name>
</gene>
<dbReference type="Pfam" id="PF06580">
    <property type="entry name" value="His_kinase"/>
    <property type="match status" value="1"/>
</dbReference>
<evidence type="ECO:0000256" key="1">
    <source>
        <dbReference type="SAM" id="Phobius"/>
    </source>
</evidence>
<dbReference type="InterPro" id="IPR010559">
    <property type="entry name" value="Sig_transdc_His_kin_internal"/>
</dbReference>
<keyword evidence="3" id="KW-0418">Kinase</keyword>
<keyword evidence="1" id="KW-1133">Transmembrane helix</keyword>
<dbReference type="RefSeq" id="WP_265165320.1">
    <property type="nucleotide sequence ID" value="NZ_CP069620.1"/>
</dbReference>
<keyword evidence="4" id="KW-1185">Reference proteome</keyword>
<feature type="transmembrane region" description="Helical" evidence="1">
    <location>
        <begin position="55"/>
        <end position="73"/>
    </location>
</feature>
<dbReference type="GO" id="GO:0016301">
    <property type="term" value="F:kinase activity"/>
    <property type="evidence" value="ECO:0007669"/>
    <property type="project" value="UniProtKB-KW"/>
</dbReference>
<keyword evidence="1" id="KW-0812">Transmembrane</keyword>
<sequence length="360" mass="42280">MILQKHFDKVFSSTSGYYKIGPEHHILFWMFYFLFNVLRWGSYYDDYLLSLKGNIIGFPIHMLLSYITIYIFIPKFIEKRRFFTFAVSLIASIFLMVRVKFDLTSLLVSTNVWPEGPVETTTFTFNYVITMMLGEFYVISFVTALKITIDWMQESKRVAKLQKTQLETELKFLRSQISPHFFFNTLNNIYSLSLEKSVKASETILKLSELMRYLLYETTENKQDLQKEIICIQNYLDLEKIRYGDLLQIKMSITGDIAGKKVSSMLLIPFIENAIKHGANKTIGKTNIIITFTIQQDFLHFKIVNTLPPQSPKSQIKQPGGIGIANVRKRLELAYRKDEYELQNYEEKNRYIVELKLKLR</sequence>
<name>A0ABY6NUV5_9FLAO</name>
<organism evidence="3 4">
    <name type="scientific">Salinimicrobium tongyeongense</name>
    <dbReference type="NCBI Taxonomy" id="2809707"/>
    <lineage>
        <taxon>Bacteria</taxon>
        <taxon>Pseudomonadati</taxon>
        <taxon>Bacteroidota</taxon>
        <taxon>Flavobacteriia</taxon>
        <taxon>Flavobacteriales</taxon>
        <taxon>Flavobacteriaceae</taxon>
        <taxon>Salinimicrobium</taxon>
    </lineage>
</organism>
<dbReference type="Proteomes" id="UP001163981">
    <property type="component" value="Chromosome"/>
</dbReference>
<evidence type="ECO:0000313" key="4">
    <source>
        <dbReference type="Proteomes" id="UP001163981"/>
    </source>
</evidence>
<accession>A0ABY6NUV5</accession>